<evidence type="ECO:0000256" key="3">
    <source>
        <dbReference type="ARBA" id="ARBA00023163"/>
    </source>
</evidence>
<dbReference type="AlphaFoldDB" id="A0ABC8JBG0"/>
<dbReference type="GO" id="GO:0010468">
    <property type="term" value="P:regulation of gene expression"/>
    <property type="evidence" value="ECO:0007669"/>
    <property type="project" value="UniProtKB-ARBA"/>
</dbReference>
<dbReference type="GO" id="GO:0005634">
    <property type="term" value="C:nucleus"/>
    <property type="evidence" value="ECO:0007669"/>
    <property type="project" value="UniProtKB-SubCell"/>
</dbReference>
<sequence length="116" mass="13006">MAQPNWPELLGDPNVLNQDSKIPAPSRQEKVVNTQVDLSKEHFTAKSSVTSKQRMRWTPELHEAFVDAINQLGGIERATPKAVLKLINSPGLTIHHAKSHLQLISFVSCLYIVERN</sequence>
<evidence type="ECO:0000256" key="5">
    <source>
        <dbReference type="SAM" id="MobiDB-lite"/>
    </source>
</evidence>
<proteinExistence type="predicted"/>
<evidence type="ECO:0000259" key="6">
    <source>
        <dbReference type="Pfam" id="PF00249"/>
    </source>
</evidence>
<evidence type="ECO:0000313" key="7">
    <source>
        <dbReference type="EMBL" id="CAH8320541.1"/>
    </source>
</evidence>
<dbReference type="Proteomes" id="UP001642260">
    <property type="component" value="Unassembled WGS sequence"/>
</dbReference>
<dbReference type="Gene3D" id="1.10.10.60">
    <property type="entry name" value="Homeodomain-like"/>
    <property type="match status" value="1"/>
</dbReference>
<dbReference type="InterPro" id="IPR046955">
    <property type="entry name" value="PHR1-like"/>
</dbReference>
<dbReference type="SUPFAM" id="SSF46689">
    <property type="entry name" value="Homeodomain-like"/>
    <property type="match status" value="1"/>
</dbReference>
<evidence type="ECO:0000256" key="1">
    <source>
        <dbReference type="ARBA" id="ARBA00004123"/>
    </source>
</evidence>
<dbReference type="EMBL" id="CAKOAT010093710">
    <property type="protein sequence ID" value="CAH8320541.1"/>
    <property type="molecule type" value="Genomic_DNA"/>
</dbReference>
<gene>
    <name evidence="7" type="ORF">ERUC_LOCUS9092</name>
</gene>
<evidence type="ECO:0000256" key="2">
    <source>
        <dbReference type="ARBA" id="ARBA00023015"/>
    </source>
</evidence>
<keyword evidence="2" id="KW-0805">Transcription regulation</keyword>
<dbReference type="InterPro" id="IPR001005">
    <property type="entry name" value="SANT/Myb"/>
</dbReference>
<protein>
    <recommendedName>
        <fullName evidence="6">Myb-like domain-containing protein</fullName>
    </recommendedName>
</protein>
<accession>A0ABC8JBG0</accession>
<dbReference type="NCBIfam" id="TIGR01557">
    <property type="entry name" value="myb_SHAQKYF"/>
    <property type="match status" value="1"/>
</dbReference>
<evidence type="ECO:0000313" key="8">
    <source>
        <dbReference type="Proteomes" id="UP001642260"/>
    </source>
</evidence>
<keyword evidence="8" id="KW-1185">Reference proteome</keyword>
<evidence type="ECO:0000256" key="4">
    <source>
        <dbReference type="ARBA" id="ARBA00023242"/>
    </source>
</evidence>
<dbReference type="InterPro" id="IPR009057">
    <property type="entry name" value="Homeodomain-like_sf"/>
</dbReference>
<feature type="domain" description="Myb-like" evidence="6">
    <location>
        <begin position="54"/>
        <end position="102"/>
    </location>
</feature>
<comment type="caution">
    <text evidence="7">The sequence shown here is derived from an EMBL/GenBank/DDBJ whole genome shotgun (WGS) entry which is preliminary data.</text>
</comment>
<keyword evidence="3" id="KW-0804">Transcription</keyword>
<dbReference type="PANTHER" id="PTHR31499:SF80">
    <property type="entry name" value="HTH MYB-TYPE DOMAIN-CONTAINING PROTEIN"/>
    <property type="match status" value="1"/>
</dbReference>
<keyword evidence="4" id="KW-0539">Nucleus</keyword>
<dbReference type="Pfam" id="PF00249">
    <property type="entry name" value="Myb_DNA-binding"/>
    <property type="match status" value="1"/>
</dbReference>
<name>A0ABC8JBG0_ERUVS</name>
<organism evidence="7 8">
    <name type="scientific">Eruca vesicaria subsp. sativa</name>
    <name type="common">Garden rocket</name>
    <name type="synonym">Eruca sativa</name>
    <dbReference type="NCBI Taxonomy" id="29727"/>
    <lineage>
        <taxon>Eukaryota</taxon>
        <taxon>Viridiplantae</taxon>
        <taxon>Streptophyta</taxon>
        <taxon>Embryophyta</taxon>
        <taxon>Tracheophyta</taxon>
        <taxon>Spermatophyta</taxon>
        <taxon>Magnoliopsida</taxon>
        <taxon>eudicotyledons</taxon>
        <taxon>Gunneridae</taxon>
        <taxon>Pentapetalae</taxon>
        <taxon>rosids</taxon>
        <taxon>malvids</taxon>
        <taxon>Brassicales</taxon>
        <taxon>Brassicaceae</taxon>
        <taxon>Brassiceae</taxon>
        <taxon>Eruca</taxon>
    </lineage>
</organism>
<comment type="subcellular location">
    <subcellularLocation>
        <location evidence="1">Nucleus</location>
    </subcellularLocation>
</comment>
<dbReference type="PANTHER" id="PTHR31499">
    <property type="entry name" value="MYB FAMILY TRANSCRIPTION FACTOR PHL11"/>
    <property type="match status" value="1"/>
</dbReference>
<dbReference type="InterPro" id="IPR006447">
    <property type="entry name" value="Myb_dom_plants"/>
</dbReference>
<feature type="region of interest" description="Disordered" evidence="5">
    <location>
        <begin position="1"/>
        <end position="29"/>
    </location>
</feature>
<reference evidence="7 8" key="1">
    <citation type="submission" date="2022-03" db="EMBL/GenBank/DDBJ databases">
        <authorList>
            <person name="Macdonald S."/>
            <person name="Ahmed S."/>
            <person name="Newling K."/>
        </authorList>
    </citation>
    <scope>NUCLEOTIDE SEQUENCE [LARGE SCALE GENOMIC DNA]</scope>
</reference>